<protein>
    <submittedName>
        <fullName evidence="2">Uncharacterized protein</fullName>
    </submittedName>
</protein>
<name>A0A914APU3_PATMI</name>
<dbReference type="GeneID" id="119735917"/>
<organism evidence="2 3">
    <name type="scientific">Patiria miniata</name>
    <name type="common">Bat star</name>
    <name type="synonym">Asterina miniata</name>
    <dbReference type="NCBI Taxonomy" id="46514"/>
    <lineage>
        <taxon>Eukaryota</taxon>
        <taxon>Metazoa</taxon>
        <taxon>Echinodermata</taxon>
        <taxon>Eleutherozoa</taxon>
        <taxon>Asterozoa</taxon>
        <taxon>Asteroidea</taxon>
        <taxon>Valvatacea</taxon>
        <taxon>Valvatida</taxon>
        <taxon>Asterinidae</taxon>
        <taxon>Patiria</taxon>
    </lineage>
</organism>
<feature type="chain" id="PRO_5038275699" evidence="1">
    <location>
        <begin position="25"/>
        <end position="165"/>
    </location>
</feature>
<reference evidence="2" key="1">
    <citation type="submission" date="2022-11" db="UniProtKB">
        <authorList>
            <consortium name="EnsemblMetazoa"/>
        </authorList>
    </citation>
    <scope>IDENTIFICATION</scope>
</reference>
<dbReference type="GeneID" id="119736502"/>
<dbReference type="EnsemblMetazoa" id="XM_038209907.1">
    <property type="protein sequence ID" value="XP_038065835.1"/>
    <property type="gene ID" value="LOC119735917"/>
</dbReference>
<keyword evidence="3" id="KW-1185">Reference proteome</keyword>
<dbReference type="AlphaFoldDB" id="A0A914APU3"/>
<evidence type="ECO:0000313" key="2">
    <source>
        <dbReference type="EnsemblMetazoa" id="XP_038066055.1"/>
    </source>
</evidence>
<feature type="signal peptide" evidence="1">
    <location>
        <begin position="1"/>
        <end position="24"/>
    </location>
</feature>
<dbReference type="RefSeq" id="XP_038066055.1">
    <property type="nucleotide sequence ID" value="XM_038210127.1"/>
</dbReference>
<sequence length="165" mass="19032">MKMMMRSVPVFVFLGLLVFQVALAWPERRTFDEFPEQKRNDESKLMDELVSRLLDNKRGALKPACGKEKDFECWDVGCFVLIGKDIDVFIDYSPIGGLYVSLEYYKNDYDMEILIDEELKASDLSELLPYSKKFKYKRKVFTLTIQNIVLGGEDSDAVITGVCLE</sequence>
<dbReference type="EnsemblMetazoa" id="XM_038210127.1">
    <property type="protein sequence ID" value="XP_038066055.1"/>
    <property type="gene ID" value="LOC119736084"/>
</dbReference>
<keyword evidence="1" id="KW-0732">Signal</keyword>
<proteinExistence type="predicted"/>
<dbReference type="Proteomes" id="UP000887568">
    <property type="component" value="Unplaced"/>
</dbReference>
<evidence type="ECO:0000313" key="3">
    <source>
        <dbReference type="Proteomes" id="UP000887568"/>
    </source>
</evidence>
<evidence type="ECO:0000256" key="1">
    <source>
        <dbReference type="SAM" id="SignalP"/>
    </source>
</evidence>
<dbReference type="RefSeq" id="XP_038066476.1">
    <property type="nucleotide sequence ID" value="XM_038210548.1"/>
</dbReference>
<dbReference type="EnsemblMetazoa" id="XM_038210548.1">
    <property type="protein sequence ID" value="XP_038066476.1"/>
    <property type="gene ID" value="LOC119736502"/>
</dbReference>
<accession>A0A914APU3</accession>
<dbReference type="GeneID" id="119736084"/>
<dbReference type="RefSeq" id="XP_038065835.1">
    <property type="nucleotide sequence ID" value="XM_038209907.1"/>
</dbReference>